<dbReference type="Proteomes" id="UP000789920">
    <property type="component" value="Unassembled WGS sequence"/>
</dbReference>
<name>A0ACA9SJ31_9GLOM</name>
<dbReference type="EMBL" id="CAJVQC010130217">
    <property type="protein sequence ID" value="CAG8841406.1"/>
    <property type="molecule type" value="Genomic_DNA"/>
</dbReference>
<proteinExistence type="predicted"/>
<evidence type="ECO:0000313" key="1">
    <source>
        <dbReference type="EMBL" id="CAG8841406.1"/>
    </source>
</evidence>
<organism evidence="1 2">
    <name type="scientific">Racocetra persica</name>
    <dbReference type="NCBI Taxonomy" id="160502"/>
    <lineage>
        <taxon>Eukaryota</taxon>
        <taxon>Fungi</taxon>
        <taxon>Fungi incertae sedis</taxon>
        <taxon>Mucoromycota</taxon>
        <taxon>Glomeromycotina</taxon>
        <taxon>Glomeromycetes</taxon>
        <taxon>Diversisporales</taxon>
        <taxon>Gigasporaceae</taxon>
        <taxon>Racocetra</taxon>
    </lineage>
</organism>
<feature type="non-terminal residue" evidence="1">
    <location>
        <position position="1"/>
    </location>
</feature>
<sequence>IPENMLTSDELRKFIEKLSTTHSLGINHSQPIIIHQNKISKHDAHKDDKNLDLQILQ</sequence>
<evidence type="ECO:0000313" key="2">
    <source>
        <dbReference type="Proteomes" id="UP000789920"/>
    </source>
</evidence>
<gene>
    <name evidence="1" type="ORF">RPERSI_LOCUS31860</name>
</gene>
<accession>A0ACA9SJ31</accession>
<reference evidence="1" key="1">
    <citation type="submission" date="2021-06" db="EMBL/GenBank/DDBJ databases">
        <authorList>
            <person name="Kallberg Y."/>
            <person name="Tangrot J."/>
            <person name="Rosling A."/>
        </authorList>
    </citation>
    <scope>NUCLEOTIDE SEQUENCE</scope>
    <source>
        <strain evidence="1">MA461A</strain>
    </source>
</reference>
<protein>
    <submittedName>
        <fullName evidence="1">13782_t:CDS:1</fullName>
    </submittedName>
</protein>
<keyword evidence="2" id="KW-1185">Reference proteome</keyword>
<comment type="caution">
    <text evidence="1">The sequence shown here is derived from an EMBL/GenBank/DDBJ whole genome shotgun (WGS) entry which is preliminary data.</text>
</comment>